<dbReference type="EMBL" id="JAJOMB010000007">
    <property type="protein sequence ID" value="MCD5312301.1"/>
    <property type="molecule type" value="Genomic_DNA"/>
</dbReference>
<dbReference type="SUPFAM" id="SSF51556">
    <property type="entry name" value="Metallo-dependent hydrolases"/>
    <property type="match status" value="1"/>
</dbReference>
<reference evidence="1" key="1">
    <citation type="submission" date="2021-11" db="EMBL/GenBank/DDBJ databases">
        <title>Streptomyces corallinus and Kineosporia corallina sp. nov., two new coral-derived marine actinobacteria.</title>
        <authorList>
            <person name="Buangrab K."/>
            <person name="Sutthacheep M."/>
            <person name="Yeemin T."/>
            <person name="Harunari E."/>
            <person name="Igarashi Y."/>
            <person name="Sripreechasak P."/>
            <person name="Kanchanasin P."/>
            <person name="Tanasupawat S."/>
            <person name="Phongsopitanun W."/>
        </authorList>
    </citation>
    <scope>NUCLEOTIDE SEQUENCE</scope>
    <source>
        <strain evidence="1">JCM 31032</strain>
    </source>
</reference>
<dbReference type="PANTHER" id="PTHR10443">
    <property type="entry name" value="MICROSOMAL DIPEPTIDASE"/>
    <property type="match status" value="1"/>
</dbReference>
<dbReference type="CDD" id="cd01301">
    <property type="entry name" value="rDP_like"/>
    <property type="match status" value="1"/>
</dbReference>
<dbReference type="Pfam" id="PF01244">
    <property type="entry name" value="Peptidase_M19"/>
    <property type="match status" value="1"/>
</dbReference>
<dbReference type="GO" id="GO:0006508">
    <property type="term" value="P:proteolysis"/>
    <property type="evidence" value="ECO:0007669"/>
    <property type="project" value="InterPro"/>
</dbReference>
<proteinExistence type="predicted"/>
<accession>A0A9X1NEJ6</accession>
<protein>
    <submittedName>
        <fullName evidence="1">Dipeptidase</fullName>
    </submittedName>
</protein>
<dbReference type="PROSITE" id="PS51365">
    <property type="entry name" value="RENAL_DIPEPTIDASE_2"/>
    <property type="match status" value="1"/>
</dbReference>
<dbReference type="AlphaFoldDB" id="A0A9X1NEJ6"/>
<dbReference type="GO" id="GO:0070573">
    <property type="term" value="F:metallodipeptidase activity"/>
    <property type="evidence" value="ECO:0007669"/>
    <property type="project" value="InterPro"/>
</dbReference>
<evidence type="ECO:0000313" key="2">
    <source>
        <dbReference type="Proteomes" id="UP001138997"/>
    </source>
</evidence>
<dbReference type="Proteomes" id="UP001138997">
    <property type="component" value="Unassembled WGS sequence"/>
</dbReference>
<comment type="caution">
    <text evidence="1">The sequence shown here is derived from an EMBL/GenBank/DDBJ whole genome shotgun (WGS) entry which is preliminary data.</text>
</comment>
<dbReference type="PANTHER" id="PTHR10443:SF12">
    <property type="entry name" value="DIPEPTIDASE"/>
    <property type="match status" value="1"/>
</dbReference>
<evidence type="ECO:0000313" key="1">
    <source>
        <dbReference type="EMBL" id="MCD5312301.1"/>
    </source>
</evidence>
<keyword evidence="2" id="KW-1185">Reference proteome</keyword>
<organism evidence="1 2">
    <name type="scientific">Kineosporia babensis</name>
    <dbReference type="NCBI Taxonomy" id="499548"/>
    <lineage>
        <taxon>Bacteria</taxon>
        <taxon>Bacillati</taxon>
        <taxon>Actinomycetota</taxon>
        <taxon>Actinomycetes</taxon>
        <taxon>Kineosporiales</taxon>
        <taxon>Kineosporiaceae</taxon>
        <taxon>Kineosporia</taxon>
    </lineage>
</organism>
<dbReference type="Gene3D" id="3.20.20.140">
    <property type="entry name" value="Metal-dependent hydrolases"/>
    <property type="match status" value="1"/>
</dbReference>
<dbReference type="InterPro" id="IPR032466">
    <property type="entry name" value="Metal_Hydrolase"/>
</dbReference>
<dbReference type="RefSeq" id="WP_231442360.1">
    <property type="nucleotide sequence ID" value="NZ_JAJOMB010000007.1"/>
</dbReference>
<dbReference type="InterPro" id="IPR008257">
    <property type="entry name" value="Pept_M19"/>
</dbReference>
<sequence>MNQVVEEALALCGVIDGHNDLADACLERRGYRTDGLDTGVPELHTDVPRLRAGGVSGQFWSVYVSAMLEGPSAVQATLEQIDFVHRLAGEHPEHFVLARTAADVEKARAAGKIASLIGAEGGHSINDSPGVLRMFARLGVRYLTLTHFINTSWADSCTDNRVHGGLSERGVQYIREMNRLGMLVDLSHVSHETMRQALDVSSAPVIFSHSSCTAITSSVRNVPDDVIARLPENGGVQMVSFYAGFISQAAVEWGEGDRFDPEPAPTIQQAADHVEHVRSVAGPAHVGLGGDYDGASPFPIGMEDVSGYPRLLEELALRGWSANELADLAGRNILRVLRETDEAFTTASGGTFR</sequence>
<gene>
    <name evidence="1" type="ORF">LR394_15445</name>
</gene>
<name>A0A9X1NEJ6_9ACTN</name>